<evidence type="ECO:0000256" key="1">
    <source>
        <dbReference type="ARBA" id="ARBA00023002"/>
    </source>
</evidence>
<dbReference type="GO" id="GO:0016491">
    <property type="term" value="F:oxidoreductase activity"/>
    <property type="evidence" value="ECO:0007669"/>
    <property type="project" value="UniProtKB-KW"/>
</dbReference>
<comment type="caution">
    <text evidence="3">The sequence shown here is derived from an EMBL/GenBank/DDBJ whole genome shotgun (WGS) entry which is preliminary data.</text>
</comment>
<dbReference type="InterPro" id="IPR023210">
    <property type="entry name" value="NADP_OxRdtase_dom"/>
</dbReference>
<name>A0AA91PWU2_CLALS</name>
<dbReference type="InterPro" id="IPR036812">
    <property type="entry name" value="NAD(P)_OxRdtase_dom_sf"/>
</dbReference>
<proteinExistence type="predicted"/>
<dbReference type="AlphaFoldDB" id="A0AA91PWU2"/>
<accession>A0AA91PWU2</accession>
<gene>
    <name evidence="3" type="ORF">A9F13_18g00792</name>
</gene>
<keyword evidence="1" id="KW-0560">Oxidoreductase</keyword>
<dbReference type="Pfam" id="PF00248">
    <property type="entry name" value="Aldo_ket_red"/>
    <property type="match status" value="1"/>
</dbReference>
<dbReference type="Gene3D" id="3.20.20.100">
    <property type="entry name" value="NADP-dependent oxidoreductase domain"/>
    <property type="match status" value="1"/>
</dbReference>
<organism evidence="3 4">
    <name type="scientific">Clavispora lusitaniae</name>
    <name type="common">Candida lusitaniae</name>
    <dbReference type="NCBI Taxonomy" id="36911"/>
    <lineage>
        <taxon>Eukaryota</taxon>
        <taxon>Fungi</taxon>
        <taxon>Dikarya</taxon>
        <taxon>Ascomycota</taxon>
        <taxon>Saccharomycotina</taxon>
        <taxon>Pichiomycetes</taxon>
        <taxon>Metschnikowiaceae</taxon>
        <taxon>Clavispora</taxon>
    </lineage>
</organism>
<dbReference type="EMBL" id="LYUB02000018">
    <property type="protein sequence ID" value="OVF06765.1"/>
    <property type="molecule type" value="Genomic_DNA"/>
</dbReference>
<dbReference type="GO" id="GO:0005737">
    <property type="term" value="C:cytoplasm"/>
    <property type="evidence" value="ECO:0007669"/>
    <property type="project" value="TreeGrafter"/>
</dbReference>
<dbReference type="SUPFAM" id="SSF51430">
    <property type="entry name" value="NAD(P)-linked oxidoreductase"/>
    <property type="match status" value="1"/>
</dbReference>
<evidence type="ECO:0000313" key="4">
    <source>
        <dbReference type="Proteomes" id="UP000195602"/>
    </source>
</evidence>
<evidence type="ECO:0000313" key="3">
    <source>
        <dbReference type="EMBL" id="OVF06765.1"/>
    </source>
</evidence>
<feature type="domain" description="NADP-dependent oxidoreductase" evidence="2">
    <location>
        <begin position="13"/>
        <end position="325"/>
    </location>
</feature>
<reference evidence="3 4" key="1">
    <citation type="submission" date="2017-04" db="EMBL/GenBank/DDBJ databases">
        <title>Draft genome of the yeast Clavispora lusitaniae type strain CBS 6936.</title>
        <authorList>
            <person name="Durrens P."/>
            <person name="Klopp C."/>
            <person name="Biteau N."/>
            <person name="Fitton-Ouhabi V."/>
            <person name="Dementhon K."/>
            <person name="Accoceberry I."/>
            <person name="Sherman D.J."/>
            <person name="Noel T."/>
        </authorList>
    </citation>
    <scope>NUCLEOTIDE SEQUENCE [LARGE SCALE GENOMIC DNA]</scope>
    <source>
        <strain evidence="3 4">CBS 6936</strain>
    </source>
</reference>
<dbReference type="OMA" id="YPVEETI"/>
<sequence>MSLKPVSIPGTFGFGTMSLTWTPNPKPFEEAFESIKYSMDKYNIRFLNGGDFYGPDNINLKLLSEFWKKYAKDYPDLVISIKGAINPTTLAPDGSKESISKSVENMISFFPKEKSKRPVLIFEIARVDTNVPYEETIGYIKEYVEKGAIDGISLSEVGVGSIAKAVKVAPISCVEVEVSLMCQDVFENGVLKELSEKQIPIVAYSPLCRGFLTDRTANDLDAFFKLCQTPGDIRGHLDRFSAENFPTNSKVVKKLQEFAHSKNTTLESLALSWLVSVSEQEDYEGIKKVCKIIPIPSGSTADKIDKNLGNINKLSKADLKEIKNITDTNKVVGYRYNKHAEHMNFA</sequence>
<dbReference type="PANTHER" id="PTHR43625">
    <property type="entry name" value="AFLATOXIN B1 ALDEHYDE REDUCTASE"/>
    <property type="match status" value="1"/>
</dbReference>
<dbReference type="CDD" id="cd19077">
    <property type="entry name" value="AKR_AKR8A1-2"/>
    <property type="match status" value="1"/>
</dbReference>
<evidence type="ECO:0000259" key="2">
    <source>
        <dbReference type="Pfam" id="PF00248"/>
    </source>
</evidence>
<dbReference type="PANTHER" id="PTHR43625:SF78">
    <property type="entry name" value="PYRIDOXAL REDUCTASE-RELATED"/>
    <property type="match status" value="1"/>
</dbReference>
<dbReference type="KEGG" id="clus:A9F13_18g00792"/>
<protein>
    <submittedName>
        <fullName evidence="3">Pyridoxine 4-dehydrogenase</fullName>
    </submittedName>
</protein>
<dbReference type="Proteomes" id="UP000195602">
    <property type="component" value="Unassembled WGS sequence"/>
</dbReference>
<dbReference type="InterPro" id="IPR050791">
    <property type="entry name" value="Aldo-Keto_reductase"/>
</dbReference>